<dbReference type="CDD" id="cd00096">
    <property type="entry name" value="Ig"/>
    <property type="match status" value="1"/>
</dbReference>
<dbReference type="PROSITE" id="PS50835">
    <property type="entry name" value="IG_LIKE"/>
    <property type="match status" value="4"/>
</dbReference>
<feature type="region of interest" description="Disordered" evidence="2">
    <location>
        <begin position="1"/>
        <end position="49"/>
    </location>
</feature>
<dbReference type="SUPFAM" id="SSF48726">
    <property type="entry name" value="Immunoglobulin"/>
    <property type="match status" value="10"/>
</dbReference>
<gene>
    <name evidence="4" type="ORF">KIN20_008153</name>
</gene>
<dbReference type="InterPro" id="IPR036179">
    <property type="entry name" value="Ig-like_dom_sf"/>
</dbReference>
<feature type="domain" description="Ig-like" evidence="3">
    <location>
        <begin position="1155"/>
        <end position="1247"/>
    </location>
</feature>
<dbReference type="SMART" id="SM00409">
    <property type="entry name" value="IG"/>
    <property type="match status" value="6"/>
</dbReference>
<keyword evidence="5" id="KW-1185">Reference proteome</keyword>
<organism evidence="4 5">
    <name type="scientific">Parelaphostrongylus tenuis</name>
    <name type="common">Meningeal worm</name>
    <dbReference type="NCBI Taxonomy" id="148309"/>
    <lineage>
        <taxon>Eukaryota</taxon>
        <taxon>Metazoa</taxon>
        <taxon>Ecdysozoa</taxon>
        <taxon>Nematoda</taxon>
        <taxon>Chromadorea</taxon>
        <taxon>Rhabditida</taxon>
        <taxon>Rhabditina</taxon>
        <taxon>Rhabditomorpha</taxon>
        <taxon>Strongyloidea</taxon>
        <taxon>Metastrongylidae</taxon>
        <taxon>Parelaphostrongylus</taxon>
    </lineage>
</organism>
<dbReference type="InterPro" id="IPR013098">
    <property type="entry name" value="Ig_I-set"/>
</dbReference>
<dbReference type="InterPro" id="IPR003599">
    <property type="entry name" value="Ig_sub"/>
</dbReference>
<feature type="domain" description="Ig-like" evidence="3">
    <location>
        <begin position="137"/>
        <end position="223"/>
    </location>
</feature>
<evidence type="ECO:0000256" key="1">
    <source>
        <dbReference type="ARBA" id="ARBA00023319"/>
    </source>
</evidence>
<feature type="compositionally biased region" description="Basic and acidic residues" evidence="2">
    <location>
        <begin position="1"/>
        <end position="23"/>
    </location>
</feature>
<evidence type="ECO:0000313" key="5">
    <source>
        <dbReference type="Proteomes" id="UP001196413"/>
    </source>
</evidence>
<name>A0AAD5QKG5_PARTN</name>
<feature type="region of interest" description="Disordered" evidence="2">
    <location>
        <begin position="397"/>
        <end position="421"/>
    </location>
</feature>
<dbReference type="EMBL" id="JAHQIW010001271">
    <property type="protein sequence ID" value="KAJ1351970.1"/>
    <property type="molecule type" value="Genomic_DNA"/>
</dbReference>
<comment type="caution">
    <text evidence="4">The sequence shown here is derived from an EMBL/GenBank/DDBJ whole genome shotgun (WGS) entry which is preliminary data.</text>
</comment>
<dbReference type="InterPro" id="IPR003598">
    <property type="entry name" value="Ig_sub2"/>
</dbReference>
<dbReference type="Gene3D" id="2.60.40.10">
    <property type="entry name" value="Immunoglobulins"/>
    <property type="match status" value="10"/>
</dbReference>
<evidence type="ECO:0000259" key="3">
    <source>
        <dbReference type="PROSITE" id="PS50835"/>
    </source>
</evidence>
<dbReference type="InterPro" id="IPR013783">
    <property type="entry name" value="Ig-like_fold"/>
</dbReference>
<dbReference type="InterPro" id="IPR007110">
    <property type="entry name" value="Ig-like_dom"/>
</dbReference>
<evidence type="ECO:0000256" key="2">
    <source>
        <dbReference type="SAM" id="MobiDB-lite"/>
    </source>
</evidence>
<dbReference type="Pfam" id="PF07679">
    <property type="entry name" value="I-set"/>
    <property type="match status" value="8"/>
</dbReference>
<dbReference type="PANTHER" id="PTHR47633:SF4">
    <property type="entry name" value="MYOPALLADIN ISOFORM X1"/>
    <property type="match status" value="1"/>
</dbReference>
<evidence type="ECO:0000313" key="4">
    <source>
        <dbReference type="EMBL" id="KAJ1351970.1"/>
    </source>
</evidence>
<keyword evidence="1" id="KW-0393">Immunoglobulin domain</keyword>
<feature type="domain" description="Ig-like" evidence="3">
    <location>
        <begin position="1044"/>
        <end position="1133"/>
    </location>
</feature>
<dbReference type="Proteomes" id="UP001196413">
    <property type="component" value="Unassembled WGS sequence"/>
</dbReference>
<accession>A0AAD5QKG5</accession>
<feature type="compositionally biased region" description="Basic and acidic residues" evidence="2">
    <location>
        <begin position="408"/>
        <end position="418"/>
    </location>
</feature>
<proteinExistence type="predicted"/>
<dbReference type="FunFam" id="2.60.40.10:FF:000107">
    <property type="entry name" value="Myosin, light chain kinase a"/>
    <property type="match status" value="1"/>
</dbReference>
<sequence length="1555" mass="174386">MDRRSNDDTAPRRSEQRELRVDIDGSAWNGMPSPRRVATAPSSPSTSFRTDEIIKHQSSTKSPQFLPVRKKLHTTSENRATQLINCRLDRIVRRFSARETRRCSRRMCYDRWGMQSNSFTEEHWSSEIKSFIAAAPPKFIQVIKAYRILSTDMPTLVVEVVSDPPAIFEWFCNDRPVQQDRRRFRARHGLNITTLTVKEPEQGVYKCTARNPAGVSTSYGYITVNFEHQNDDWTIVEKSMATEEGQTSVTIHRAPRFVNQVPNLTVQPGTQVVIDVEVDAVPPARFLWSVNGREYRESSNNVEFYYPSPNRCVAKFALPVSGEYKVVASNLCGSAMSCGYVEIHKAIPSKQMRPPLSPGEHLSRNIMASNRQSGSAAADEREVVQTQTMDVYEMNYSQRSSSVPRGVRHLESHVERPHSSTRNISLERHRAELGSNLPERLPRSLYKTRSEGSDRDLPHPPKFFTTLPSQITLNPTEKLVLSVGVTANPTAHFMWDVNGFEVRPSRNITVVNEHNRSTLEAQPPVKQGNYSVTAFNDLGRERMVTRVVQEVHETYNIIEEIQKEIKIDTSIKPDIMLESSVTVTNKNEDVSTRPGIMVESSVTVTSKNEDEKETLKGISSNLLTISSKTIRSMEPVNPYVAQEIPISRKEIEKVRETVDEVEVHGQMVNGVTTYVERVSDSSTHKVSENTSLTKSVIISKSQENIPRRPVLLSPPIQNIHVAHGETLTLETRVDCTPPATFRWYVNNFEVKNGPLISISQPQENVSVASFSKPITGQYKVVASNSVGEVTAITKVISEVLTEDYKERIIATSVGKPGMFAVAKKPAIGIRADLPKPPHIVERLPAMLKINFTEPITLKVTADAVPEATFLWLLNNFELKQSSNVHIKRIAANVSELSLQIGQHGRYDVIAKNPLGQDSCSCKVIVEHRSEPYDAPKPFFISPLLPETTMCPGEETKFEVVVSGAAPFKFIWLLNGAEIQSEENSRISIQDNRAMLILRKPLENGNVIEVEVVDKNGSARSKTVIILKSKATDQVDDKVVIDRTPVFVEELKNQNLVEGDTLKCKVKIKDESEPCTFEWYANKIRIICGDQVVIESSGHESSLLIENMGDMNDVKLSAVARNEHGSSITSAVLNVSKRQDESFEMVSGDLPEEIAPKIIEPLHSTSFIKGQPMLLRCRIEAIPSALIMWHKDDINVEEWVINKDVVTRVLPGGICEMMNPEVCLEDTGLYKCTATNSHGTAETAAFVHIVDPTYQKTRDDASASDSASLLMPEKAESPPKFVEGLTAETDGAYELNYVRLTCRITSSAPVKVSWWKDEVELISSEKYEFHEFSDGALILTIHTPATSDNGVYTCKATSQHGASTSSCEVFIPTRRTVTEKVTESSEQTTTIVEQRQQVFEENKEDYVATTEITKREEEYKLLVKVADSVASALVANVFVSAVREAVKRIIEEESEEEEEIDTATIPRFDSSIERCVVKENETLTITTVVSGVPTPFIEWYFEDQKLYVTNRISMGYEKQGSDTDFEAYHPITRRDVLLSCHESSWHDSFGDSCQSI</sequence>
<dbReference type="SMART" id="SM00408">
    <property type="entry name" value="IGc2"/>
    <property type="match status" value="2"/>
</dbReference>
<reference evidence="4" key="1">
    <citation type="submission" date="2021-06" db="EMBL/GenBank/DDBJ databases">
        <title>Parelaphostrongylus tenuis whole genome reference sequence.</title>
        <authorList>
            <person name="Garwood T.J."/>
            <person name="Larsen P.A."/>
            <person name="Fountain-Jones N.M."/>
            <person name="Garbe J.R."/>
            <person name="Macchietto M.G."/>
            <person name="Kania S.A."/>
            <person name="Gerhold R.W."/>
            <person name="Richards J.E."/>
            <person name="Wolf T.M."/>
        </authorList>
    </citation>
    <scope>NUCLEOTIDE SEQUENCE</scope>
    <source>
        <strain evidence="4">MNPRO001-30</strain>
        <tissue evidence="4">Meninges</tissue>
    </source>
</reference>
<protein>
    <recommendedName>
        <fullName evidence="3">Ig-like domain-containing protein</fullName>
    </recommendedName>
</protein>
<feature type="domain" description="Ig-like" evidence="3">
    <location>
        <begin position="1278"/>
        <end position="1369"/>
    </location>
</feature>
<dbReference type="PANTHER" id="PTHR47633">
    <property type="entry name" value="IMMUNOGLOBULIN"/>
    <property type="match status" value="1"/>
</dbReference>